<dbReference type="PANTHER" id="PTHR44757:SF2">
    <property type="entry name" value="BIOFILM ARCHITECTURE MAINTENANCE PROTEIN MBAA"/>
    <property type="match status" value="1"/>
</dbReference>
<evidence type="ECO:0000313" key="3">
    <source>
        <dbReference type="EMBL" id="GGB45744.1"/>
    </source>
</evidence>
<dbReference type="Pfam" id="PF00563">
    <property type="entry name" value="EAL"/>
    <property type="match status" value="1"/>
</dbReference>
<proteinExistence type="predicted"/>
<dbReference type="NCBIfam" id="TIGR00254">
    <property type="entry name" value="GGDEF"/>
    <property type="match status" value="1"/>
</dbReference>
<accession>A0ABQ1IL51</accession>
<protein>
    <recommendedName>
        <fullName evidence="5">GGDEF-domain containing protein</fullName>
    </recommendedName>
</protein>
<dbReference type="SUPFAM" id="SSF141868">
    <property type="entry name" value="EAL domain-like"/>
    <property type="match status" value="1"/>
</dbReference>
<dbReference type="PROSITE" id="PS50883">
    <property type="entry name" value="EAL"/>
    <property type="match status" value="1"/>
</dbReference>
<keyword evidence="4" id="KW-1185">Reference proteome</keyword>
<evidence type="ECO:0000313" key="4">
    <source>
        <dbReference type="Proteomes" id="UP000646152"/>
    </source>
</evidence>
<name>A0ABQ1IL51_9GAMM</name>
<dbReference type="SMART" id="SM00267">
    <property type="entry name" value="GGDEF"/>
    <property type="match status" value="1"/>
</dbReference>
<dbReference type="PROSITE" id="PS50887">
    <property type="entry name" value="GGDEF"/>
    <property type="match status" value="1"/>
</dbReference>
<dbReference type="Gene3D" id="3.20.20.450">
    <property type="entry name" value="EAL domain"/>
    <property type="match status" value="1"/>
</dbReference>
<evidence type="ECO:0000259" key="1">
    <source>
        <dbReference type="PROSITE" id="PS50883"/>
    </source>
</evidence>
<organism evidence="3 4">
    <name type="scientific">Oceanisphaera marina</name>
    <dbReference type="NCBI Taxonomy" id="2017550"/>
    <lineage>
        <taxon>Bacteria</taxon>
        <taxon>Pseudomonadati</taxon>
        <taxon>Pseudomonadota</taxon>
        <taxon>Gammaproteobacteria</taxon>
        <taxon>Aeromonadales</taxon>
        <taxon>Aeromonadaceae</taxon>
        <taxon>Oceanisphaera</taxon>
    </lineage>
</organism>
<comment type="caution">
    <text evidence="3">The sequence shown here is derived from an EMBL/GenBank/DDBJ whole genome shotgun (WGS) entry which is preliminary data.</text>
</comment>
<dbReference type="InterPro" id="IPR043128">
    <property type="entry name" value="Rev_trsase/Diguanyl_cyclase"/>
</dbReference>
<dbReference type="EMBL" id="BMKE01000014">
    <property type="protein sequence ID" value="GGB45744.1"/>
    <property type="molecule type" value="Genomic_DNA"/>
</dbReference>
<gene>
    <name evidence="3" type="ORF">GCM10011502_18820</name>
</gene>
<dbReference type="Proteomes" id="UP000646152">
    <property type="component" value="Unassembled WGS sequence"/>
</dbReference>
<feature type="domain" description="EAL" evidence="1">
    <location>
        <begin position="187"/>
        <end position="441"/>
    </location>
</feature>
<dbReference type="PANTHER" id="PTHR44757">
    <property type="entry name" value="DIGUANYLATE CYCLASE DGCP"/>
    <property type="match status" value="1"/>
</dbReference>
<dbReference type="Gene3D" id="3.30.70.270">
    <property type="match status" value="1"/>
</dbReference>
<dbReference type="SMART" id="SM00052">
    <property type="entry name" value="EAL"/>
    <property type="match status" value="1"/>
</dbReference>
<dbReference type="InterPro" id="IPR001633">
    <property type="entry name" value="EAL_dom"/>
</dbReference>
<dbReference type="InterPro" id="IPR052155">
    <property type="entry name" value="Biofilm_reg_signaling"/>
</dbReference>
<dbReference type="InterPro" id="IPR035919">
    <property type="entry name" value="EAL_sf"/>
</dbReference>
<feature type="domain" description="GGDEF" evidence="2">
    <location>
        <begin position="46"/>
        <end position="178"/>
    </location>
</feature>
<dbReference type="InterPro" id="IPR000160">
    <property type="entry name" value="GGDEF_dom"/>
</dbReference>
<evidence type="ECO:0000259" key="2">
    <source>
        <dbReference type="PROSITE" id="PS50887"/>
    </source>
</evidence>
<dbReference type="CDD" id="cd01948">
    <property type="entry name" value="EAL"/>
    <property type="match status" value="1"/>
</dbReference>
<dbReference type="RefSeq" id="WP_229667877.1">
    <property type="nucleotide sequence ID" value="NZ_BMKE01000014.1"/>
</dbReference>
<dbReference type="Pfam" id="PF00990">
    <property type="entry name" value="GGDEF"/>
    <property type="match status" value="1"/>
</dbReference>
<dbReference type="SUPFAM" id="SSF55073">
    <property type="entry name" value="Nucleotide cyclase"/>
    <property type="match status" value="1"/>
</dbReference>
<evidence type="ECO:0008006" key="5">
    <source>
        <dbReference type="Google" id="ProtNLM"/>
    </source>
</evidence>
<dbReference type="CDD" id="cd01949">
    <property type="entry name" value="GGDEF"/>
    <property type="match status" value="1"/>
</dbReference>
<reference evidence="4" key="1">
    <citation type="journal article" date="2019" name="Int. J. Syst. Evol. Microbiol.">
        <title>The Global Catalogue of Microorganisms (GCM) 10K type strain sequencing project: providing services to taxonomists for standard genome sequencing and annotation.</title>
        <authorList>
            <consortium name="The Broad Institute Genomics Platform"/>
            <consortium name="The Broad Institute Genome Sequencing Center for Infectious Disease"/>
            <person name="Wu L."/>
            <person name="Ma J."/>
        </authorList>
    </citation>
    <scope>NUCLEOTIDE SEQUENCE [LARGE SCALE GENOMIC DNA]</scope>
    <source>
        <strain evidence="4">CGMCC 1.15923</strain>
    </source>
</reference>
<sequence>MLLMLVRENRRNRRLAYHDMLTGLPNRMYFYQLANQAIDWAESNHQRLALHMIDLNEFKTINDSLGHEMGDRLLKVVAERLRDTIKKQGKVARLGGDEFVIIQRLQPDEDASQMATALWQSLVRDVTLPDGCLSPQACIGTSLYPEQGTCITELLTHADTAMYYAKHSRTIAVQLYESGMDERRLRRQKLAIALQAAIEQDQLTLYYQPIFRLDSGDIESVEALLRWSSPEFGMVHPLEVIAVAEHYGLAHRLNEWVLQSACQQLHHWHQSGYYWLKINVNVSPSIFMDGELALTVQKVLQSSGLDASTLVLEITEDTSLWDTASSVETLQQLRELGIEIALDDFGTGYSSFSHLRQLPLNKLKIDKSFVADMTTDPRAYNLVKTIVSLAGSLDMKVTAEGIELPEQKDQLQQLGCELGQGYLLARPMPGDDMTEQLLHHTR</sequence>
<dbReference type="InterPro" id="IPR029787">
    <property type="entry name" value="Nucleotide_cyclase"/>
</dbReference>